<dbReference type="EMBL" id="PYGJ01000002">
    <property type="protein sequence ID" value="PSL20890.1"/>
    <property type="molecule type" value="Genomic_DNA"/>
</dbReference>
<evidence type="ECO:0000313" key="1">
    <source>
        <dbReference type="EMBL" id="PSL20890.1"/>
    </source>
</evidence>
<proteinExistence type="predicted"/>
<dbReference type="OrthoDB" id="7357874at2"/>
<keyword evidence="2" id="KW-1185">Reference proteome</keyword>
<dbReference type="Proteomes" id="UP000240418">
    <property type="component" value="Unassembled WGS sequence"/>
</dbReference>
<evidence type="ECO:0000313" key="2">
    <source>
        <dbReference type="Proteomes" id="UP000240418"/>
    </source>
</evidence>
<dbReference type="AlphaFoldDB" id="A0A2P8FGV3"/>
<gene>
    <name evidence="1" type="ORF">CLV88_1027</name>
</gene>
<comment type="caution">
    <text evidence="1">The sequence shown here is derived from an EMBL/GenBank/DDBJ whole genome shotgun (WGS) entry which is preliminary data.</text>
</comment>
<name>A0A2P8FGV3_9RHOB</name>
<dbReference type="Pfam" id="PF13289">
    <property type="entry name" value="SIR2_2"/>
    <property type="match status" value="1"/>
</dbReference>
<dbReference type="RefSeq" id="WP_106607106.1">
    <property type="nucleotide sequence ID" value="NZ_PYGJ01000002.1"/>
</dbReference>
<accession>A0A2P8FGV3</accession>
<reference evidence="1 2" key="1">
    <citation type="submission" date="2018-03" db="EMBL/GenBank/DDBJ databases">
        <title>Genomic Encyclopedia of Archaeal and Bacterial Type Strains, Phase II (KMG-II): from individual species to whole genera.</title>
        <authorList>
            <person name="Goeker M."/>
        </authorList>
    </citation>
    <scope>NUCLEOTIDE SEQUENCE [LARGE SCALE GENOMIC DNA]</scope>
    <source>
        <strain evidence="1 2">DSM 100673</strain>
    </source>
</reference>
<protein>
    <submittedName>
        <fullName evidence="1">SIR2-like protein</fullName>
    </submittedName>
</protein>
<sequence length="450" mass="50444">MSDLDVEAVEKYQIEQTQKIISTREKFPLQPIVFVGSGLSRRWISAPTWFSLLDWAIEKCPEIDKPIQFFTQQEVGLPEVAERIATAYQSWAWGAGSAEFPPILFEVKVPADIYLKYAIAQHIKGFGTGIAEQYQDEASAFASIRPHAVITTNYDGVLEKTLPGYQPILGAGLISAPFAIIGEIYKIHGTVEKPSSMVLTSSDYLAFGAKRKYLTAKLLTFFAEHPILFVGYRVEDTNIRKILEDLDEAVEIKGGTIPNIFFLTRPNGETPAFEKILQVSADKGVRVNAIETKDFEWVFKAFGHNAPLSNVNPQVLRSLLARSYQLVRSDIPKQMFEVDFELIRNKVDTKEQFAKVFGIGTLQPVTGFSASYPYNLTEVGRKLGYATWHGADKLIKQIKNEKDVDIKASDNQYHGTVRISKKSKAQMYSEACVELLEAVRDGVGYEVHLV</sequence>
<organism evidence="1 2">
    <name type="scientific">Shimia abyssi</name>
    <dbReference type="NCBI Taxonomy" id="1662395"/>
    <lineage>
        <taxon>Bacteria</taxon>
        <taxon>Pseudomonadati</taxon>
        <taxon>Pseudomonadota</taxon>
        <taxon>Alphaproteobacteria</taxon>
        <taxon>Rhodobacterales</taxon>
        <taxon>Roseobacteraceae</taxon>
    </lineage>
</organism>